<dbReference type="InterPro" id="IPR004633">
    <property type="entry name" value="NaPi_cotrn-rel/YqeW-like"/>
</dbReference>
<dbReference type="NCBIfam" id="TIGR00704">
    <property type="entry name" value="NaPi_cotrn_rel"/>
    <property type="match status" value="1"/>
</dbReference>
<evidence type="ECO:0000256" key="3">
    <source>
        <dbReference type="ARBA" id="ARBA00022692"/>
    </source>
</evidence>
<evidence type="ECO:0000313" key="7">
    <source>
        <dbReference type="EMBL" id="KMM37625.1"/>
    </source>
</evidence>
<dbReference type="GO" id="GO:0005436">
    <property type="term" value="F:sodium:phosphate symporter activity"/>
    <property type="evidence" value="ECO:0007669"/>
    <property type="project" value="InterPro"/>
</dbReference>
<accession>A0A0J6CWV1</accession>
<dbReference type="EMBL" id="LELK01000004">
    <property type="protein sequence ID" value="KMM37625.1"/>
    <property type="molecule type" value="Genomic_DNA"/>
</dbReference>
<keyword evidence="2" id="KW-1003">Cell membrane</keyword>
<keyword evidence="3 6" id="KW-0812">Transmembrane</keyword>
<feature type="transmembrane region" description="Helical" evidence="6">
    <location>
        <begin position="277"/>
        <end position="298"/>
    </location>
</feature>
<feature type="transmembrane region" description="Helical" evidence="6">
    <location>
        <begin position="237"/>
        <end position="257"/>
    </location>
</feature>
<comment type="caution">
    <text evidence="7">The sequence shown here is derived from an EMBL/GenBank/DDBJ whole genome shotgun (WGS) entry which is preliminary data.</text>
</comment>
<feature type="transmembrane region" description="Helical" evidence="6">
    <location>
        <begin position="171"/>
        <end position="189"/>
    </location>
</feature>
<keyword evidence="5 6" id="KW-0472">Membrane</keyword>
<gene>
    <name evidence="7" type="ORF">AB986_17455</name>
</gene>
<dbReference type="RefSeq" id="WP_048312785.1">
    <property type="nucleotide sequence ID" value="NZ_CP119526.1"/>
</dbReference>
<sequence>MSPYVASFIVFISIFLFGMATLRIGLKSLSNSRMQEFLYQASSTPLRGLMTGIIVTSILQSSSAVMVITIGLITAKVLTFRQSIGIILGTNIGTTVTAELMTLNPDQFTIPFLLVGFLLLQIRKQLLFSIGTVLFGLGSIFVAMHGLEAMAVPLSTLTFFEHIINESNSSLFYGIGVGTLLTALIQSSTATTGITMSFINQDLLTLPSAIAIIYGANIGTCITALIASFGSTKEAKLAAYAHVWINIIGVTLFFPFITKFGEIVAYVTALPDAQLAHVSLLFNVLSSLLLLPLTGVLAKTIEKIHKGNHLT</sequence>
<dbReference type="InterPro" id="IPR003841">
    <property type="entry name" value="Na/Pi_transpt"/>
</dbReference>
<dbReference type="PATRIC" id="fig|157733.3.peg.1589"/>
<reference evidence="7" key="1">
    <citation type="submission" date="2015-06" db="EMBL/GenBank/DDBJ databases">
        <authorList>
            <person name="Liu B."/>
            <person name="Wang J."/>
            <person name="Zhu Y."/>
            <person name="Liu G."/>
            <person name="Chen Q."/>
            <person name="Zheng C."/>
            <person name="Che J."/>
            <person name="Ge C."/>
            <person name="Shi H."/>
            <person name="Pan Z."/>
            <person name="Liu X."/>
        </authorList>
    </citation>
    <scope>NUCLEOTIDE SEQUENCE [LARGE SCALE GENOMIC DNA]</scope>
    <source>
        <strain evidence="7">DSM 16346</strain>
    </source>
</reference>
<protein>
    <submittedName>
        <fullName evidence="7">Na/Pi cotransporter</fullName>
    </submittedName>
</protein>
<evidence type="ECO:0000256" key="6">
    <source>
        <dbReference type="SAM" id="Phobius"/>
    </source>
</evidence>
<dbReference type="NCBIfam" id="NF037997">
    <property type="entry name" value="Na_Pi_symport"/>
    <property type="match status" value="1"/>
</dbReference>
<dbReference type="PANTHER" id="PTHR10010">
    <property type="entry name" value="SOLUTE CARRIER FAMILY 34 SODIUM PHOSPHATE , MEMBER 2-RELATED"/>
    <property type="match status" value="1"/>
</dbReference>
<organism evidence="7 8">
    <name type="scientific">Guptibacillus hwajinpoensis</name>
    <dbReference type="NCBI Taxonomy" id="208199"/>
    <lineage>
        <taxon>Bacteria</taxon>
        <taxon>Bacillati</taxon>
        <taxon>Bacillota</taxon>
        <taxon>Bacilli</taxon>
        <taxon>Bacillales</taxon>
        <taxon>Guptibacillaceae</taxon>
        <taxon>Guptibacillus</taxon>
    </lineage>
</organism>
<dbReference type="Proteomes" id="UP000035996">
    <property type="component" value="Unassembled WGS sequence"/>
</dbReference>
<dbReference type="OrthoDB" id="9763003at2"/>
<feature type="transmembrane region" description="Helical" evidence="6">
    <location>
        <begin position="6"/>
        <end position="26"/>
    </location>
</feature>
<dbReference type="Pfam" id="PF02690">
    <property type="entry name" value="Na_Pi_cotrans"/>
    <property type="match status" value="2"/>
</dbReference>
<evidence type="ECO:0000256" key="2">
    <source>
        <dbReference type="ARBA" id="ARBA00022475"/>
    </source>
</evidence>
<feature type="transmembrane region" description="Helical" evidence="6">
    <location>
        <begin position="46"/>
        <end position="73"/>
    </location>
</feature>
<feature type="transmembrane region" description="Helical" evidence="6">
    <location>
        <begin position="126"/>
        <end position="150"/>
    </location>
</feature>
<keyword evidence="8" id="KW-1185">Reference proteome</keyword>
<comment type="subcellular location">
    <subcellularLocation>
        <location evidence="1">Cell membrane</location>
        <topology evidence="1">Multi-pass membrane protein</topology>
    </subcellularLocation>
</comment>
<evidence type="ECO:0000256" key="4">
    <source>
        <dbReference type="ARBA" id="ARBA00022989"/>
    </source>
</evidence>
<dbReference type="AlphaFoldDB" id="A0A0J6CWV1"/>
<evidence type="ECO:0000256" key="5">
    <source>
        <dbReference type="ARBA" id="ARBA00023136"/>
    </source>
</evidence>
<feature type="transmembrane region" description="Helical" evidence="6">
    <location>
        <begin position="209"/>
        <end position="230"/>
    </location>
</feature>
<dbReference type="GO" id="GO:0044341">
    <property type="term" value="P:sodium-dependent phosphate transport"/>
    <property type="evidence" value="ECO:0007669"/>
    <property type="project" value="InterPro"/>
</dbReference>
<dbReference type="GO" id="GO:0005886">
    <property type="term" value="C:plasma membrane"/>
    <property type="evidence" value="ECO:0007669"/>
    <property type="project" value="UniProtKB-SubCell"/>
</dbReference>
<name>A0A0J6CWV1_9BACL</name>
<keyword evidence="4 6" id="KW-1133">Transmembrane helix</keyword>
<dbReference type="PANTHER" id="PTHR10010:SF46">
    <property type="entry name" value="SODIUM-DEPENDENT PHOSPHATE TRANSPORT PROTEIN 2B"/>
    <property type="match status" value="1"/>
</dbReference>
<evidence type="ECO:0000313" key="8">
    <source>
        <dbReference type="Proteomes" id="UP000035996"/>
    </source>
</evidence>
<dbReference type="STRING" id="157733.AB986_17455"/>
<evidence type="ECO:0000256" key="1">
    <source>
        <dbReference type="ARBA" id="ARBA00004651"/>
    </source>
</evidence>
<proteinExistence type="predicted"/>